<dbReference type="RefSeq" id="WP_380043952.1">
    <property type="nucleotide sequence ID" value="NZ_JBHLTC010000005.1"/>
</dbReference>
<evidence type="ECO:0000313" key="7">
    <source>
        <dbReference type="EMBL" id="MFC0623253.1"/>
    </source>
</evidence>
<sequence length="150" mass="16363">MKTPLRVWLAGPITTELAHFASAAAPLETGGLLLGWWENGAIVVRHAVEVPDQQAGRSSWTRRPRAARSVLKAALADLDHPLLGYIGDWHSHPEVCHASGRDIQSLALTSEQYTLPLVLIVHLPDHTVDVRAAHHGRSCSVSISRPDPRT</sequence>
<feature type="domain" description="JAB" evidence="6">
    <location>
        <begin position="14"/>
        <end position="123"/>
    </location>
</feature>
<dbReference type="Gene3D" id="3.40.140.10">
    <property type="entry name" value="Cytidine Deaminase, domain 2"/>
    <property type="match status" value="1"/>
</dbReference>
<evidence type="ECO:0000256" key="2">
    <source>
        <dbReference type="ARBA" id="ARBA00022723"/>
    </source>
</evidence>
<dbReference type="Proteomes" id="UP001589890">
    <property type="component" value="Unassembled WGS sequence"/>
</dbReference>
<reference evidence="7 8" key="1">
    <citation type="submission" date="2024-09" db="EMBL/GenBank/DDBJ databases">
        <authorList>
            <person name="Sun Q."/>
            <person name="Mori K."/>
        </authorList>
    </citation>
    <scope>NUCLEOTIDE SEQUENCE [LARGE SCALE GENOMIC DNA]</scope>
    <source>
        <strain evidence="7 8">CGMCC 1.15906</strain>
    </source>
</reference>
<evidence type="ECO:0000256" key="4">
    <source>
        <dbReference type="ARBA" id="ARBA00022833"/>
    </source>
</evidence>
<evidence type="ECO:0000259" key="6">
    <source>
        <dbReference type="Pfam" id="PF14464"/>
    </source>
</evidence>
<dbReference type="EMBL" id="JBHLTC010000005">
    <property type="protein sequence ID" value="MFC0623253.1"/>
    <property type="molecule type" value="Genomic_DNA"/>
</dbReference>
<keyword evidence="8" id="KW-1185">Reference proteome</keyword>
<keyword evidence="1" id="KW-0645">Protease</keyword>
<evidence type="ECO:0000256" key="1">
    <source>
        <dbReference type="ARBA" id="ARBA00022670"/>
    </source>
</evidence>
<comment type="caution">
    <text evidence="7">The sequence shown here is derived from an EMBL/GenBank/DDBJ whole genome shotgun (WGS) entry which is preliminary data.</text>
</comment>
<keyword evidence="5" id="KW-0482">Metalloprotease</keyword>
<evidence type="ECO:0000313" key="8">
    <source>
        <dbReference type="Proteomes" id="UP001589890"/>
    </source>
</evidence>
<accession>A0ABV6QGC5</accession>
<gene>
    <name evidence="7" type="ORF">ACFFGN_04220</name>
</gene>
<keyword evidence="2" id="KW-0479">Metal-binding</keyword>
<keyword evidence="4" id="KW-0862">Zinc</keyword>
<organism evidence="7 8">
    <name type="scientific">Kribbella deserti</name>
    <dbReference type="NCBI Taxonomy" id="1926257"/>
    <lineage>
        <taxon>Bacteria</taxon>
        <taxon>Bacillati</taxon>
        <taxon>Actinomycetota</taxon>
        <taxon>Actinomycetes</taxon>
        <taxon>Propionibacteriales</taxon>
        <taxon>Kribbellaceae</taxon>
        <taxon>Kribbella</taxon>
    </lineage>
</organism>
<evidence type="ECO:0000256" key="3">
    <source>
        <dbReference type="ARBA" id="ARBA00022801"/>
    </source>
</evidence>
<dbReference type="SUPFAM" id="SSF102712">
    <property type="entry name" value="JAB1/MPN domain"/>
    <property type="match status" value="1"/>
</dbReference>
<dbReference type="InterPro" id="IPR028090">
    <property type="entry name" value="JAB_dom_prok"/>
</dbReference>
<evidence type="ECO:0000256" key="5">
    <source>
        <dbReference type="ARBA" id="ARBA00023049"/>
    </source>
</evidence>
<dbReference type="Pfam" id="PF14464">
    <property type="entry name" value="Prok-JAB"/>
    <property type="match status" value="1"/>
</dbReference>
<proteinExistence type="predicted"/>
<protein>
    <submittedName>
        <fullName evidence="7">Mov34/MPN/PAD-1 family protein</fullName>
    </submittedName>
</protein>
<name>A0ABV6QGC5_9ACTN</name>
<keyword evidence="3" id="KW-0378">Hydrolase</keyword>